<evidence type="ECO:0000313" key="2">
    <source>
        <dbReference type="Proteomes" id="UP001219518"/>
    </source>
</evidence>
<keyword evidence="2" id="KW-1185">Reference proteome</keyword>
<gene>
    <name evidence="1" type="ORF">KUF71_006127</name>
</gene>
<reference evidence="1" key="1">
    <citation type="submission" date="2021-07" db="EMBL/GenBank/DDBJ databases">
        <authorList>
            <person name="Catto M.A."/>
            <person name="Jacobson A."/>
            <person name="Kennedy G."/>
            <person name="Labadie P."/>
            <person name="Hunt B.G."/>
            <person name="Srinivasan R."/>
        </authorList>
    </citation>
    <scope>NUCLEOTIDE SEQUENCE</scope>
    <source>
        <strain evidence="1">PL_HMW_Pooled</strain>
        <tissue evidence="1">Head</tissue>
    </source>
</reference>
<reference evidence="1" key="2">
    <citation type="journal article" date="2023" name="BMC Genomics">
        <title>Pest status, molecular evolution, and epigenetic factors derived from the genome assembly of Frankliniella fusca, a thysanopteran phytovirus vector.</title>
        <authorList>
            <person name="Catto M.A."/>
            <person name="Labadie P.E."/>
            <person name="Jacobson A.L."/>
            <person name="Kennedy G.G."/>
            <person name="Srinivasan R."/>
            <person name="Hunt B.G."/>
        </authorList>
    </citation>
    <scope>NUCLEOTIDE SEQUENCE</scope>
    <source>
        <strain evidence="1">PL_HMW_Pooled</strain>
    </source>
</reference>
<comment type="caution">
    <text evidence="1">The sequence shown here is derived from an EMBL/GenBank/DDBJ whole genome shotgun (WGS) entry which is preliminary data.</text>
</comment>
<dbReference type="EMBL" id="JAHWGI010000505">
    <property type="protein sequence ID" value="KAK3916259.1"/>
    <property type="molecule type" value="Genomic_DNA"/>
</dbReference>
<proteinExistence type="predicted"/>
<dbReference type="AlphaFoldDB" id="A0AAE1H7K9"/>
<organism evidence="1 2">
    <name type="scientific">Frankliniella fusca</name>
    <dbReference type="NCBI Taxonomy" id="407009"/>
    <lineage>
        <taxon>Eukaryota</taxon>
        <taxon>Metazoa</taxon>
        <taxon>Ecdysozoa</taxon>
        <taxon>Arthropoda</taxon>
        <taxon>Hexapoda</taxon>
        <taxon>Insecta</taxon>
        <taxon>Pterygota</taxon>
        <taxon>Neoptera</taxon>
        <taxon>Paraneoptera</taxon>
        <taxon>Thysanoptera</taxon>
        <taxon>Terebrantia</taxon>
        <taxon>Thripoidea</taxon>
        <taxon>Thripidae</taxon>
        <taxon>Frankliniella</taxon>
    </lineage>
</organism>
<keyword evidence="1" id="KW-0675">Receptor</keyword>
<protein>
    <submittedName>
        <fullName evidence="1">Insulin receptor-related protein</fullName>
    </submittedName>
</protein>
<evidence type="ECO:0000313" key="1">
    <source>
        <dbReference type="EMBL" id="KAK3916259.1"/>
    </source>
</evidence>
<name>A0AAE1H7K9_9NEOP</name>
<sequence length="96" mass="11137">RIYNSITAVNFIKIPWARFFCPIGATSLPKNHSWLSDSEAYYATGVEMEIFRKLSKCPKKTGKIGKKTEKYRKNWFLSHVVGYGHKTDYFRISLGL</sequence>
<dbReference type="Proteomes" id="UP001219518">
    <property type="component" value="Unassembled WGS sequence"/>
</dbReference>
<accession>A0AAE1H7K9</accession>
<feature type="non-terminal residue" evidence="1">
    <location>
        <position position="96"/>
    </location>
</feature>